<feature type="transmembrane region" description="Helical" evidence="1">
    <location>
        <begin position="20"/>
        <end position="42"/>
    </location>
</feature>
<dbReference type="EMBL" id="LBSJ01000001">
    <property type="protein sequence ID" value="KKQ16435.1"/>
    <property type="molecule type" value="Genomic_DNA"/>
</dbReference>
<keyword evidence="1" id="KW-0812">Transmembrane</keyword>
<gene>
    <name evidence="3" type="ORF">US28_C0001G0025</name>
</gene>
<dbReference type="PANTHER" id="PTHR31157">
    <property type="entry name" value="SCP DOMAIN-CONTAINING PROTEIN"/>
    <property type="match status" value="1"/>
</dbReference>
<keyword evidence="1" id="KW-0472">Membrane</keyword>
<dbReference type="SUPFAM" id="SSF55797">
    <property type="entry name" value="PR-1-like"/>
    <property type="match status" value="1"/>
</dbReference>
<dbReference type="AlphaFoldDB" id="A0A0G0FRD8"/>
<evidence type="ECO:0000313" key="4">
    <source>
        <dbReference type="Proteomes" id="UP000034448"/>
    </source>
</evidence>
<reference evidence="3 4" key="1">
    <citation type="journal article" date="2015" name="Nature">
        <title>rRNA introns, odd ribosomes, and small enigmatic genomes across a large radiation of phyla.</title>
        <authorList>
            <person name="Brown C.T."/>
            <person name="Hug L.A."/>
            <person name="Thomas B.C."/>
            <person name="Sharon I."/>
            <person name="Castelle C.J."/>
            <person name="Singh A."/>
            <person name="Wilkins M.J."/>
            <person name="Williams K.H."/>
            <person name="Banfield J.F."/>
        </authorList>
    </citation>
    <scope>NUCLEOTIDE SEQUENCE [LARGE SCALE GENOMIC DNA]</scope>
</reference>
<protein>
    <recommendedName>
        <fullName evidence="2">SCP domain-containing protein</fullName>
    </recommendedName>
</protein>
<evidence type="ECO:0000259" key="2">
    <source>
        <dbReference type="Pfam" id="PF00188"/>
    </source>
</evidence>
<comment type="caution">
    <text evidence="3">The sequence shown here is derived from an EMBL/GenBank/DDBJ whole genome shotgun (WGS) entry which is preliminary data.</text>
</comment>
<dbReference type="PANTHER" id="PTHR31157:SF1">
    <property type="entry name" value="SCP DOMAIN-CONTAINING PROTEIN"/>
    <property type="match status" value="1"/>
</dbReference>
<keyword evidence="1" id="KW-1133">Transmembrane helix</keyword>
<dbReference type="InterPro" id="IPR014044">
    <property type="entry name" value="CAP_dom"/>
</dbReference>
<proteinExistence type="predicted"/>
<dbReference type="CDD" id="cd05379">
    <property type="entry name" value="CAP_bacterial"/>
    <property type="match status" value="1"/>
</dbReference>
<dbReference type="Gene3D" id="3.40.33.10">
    <property type="entry name" value="CAP"/>
    <property type="match status" value="1"/>
</dbReference>
<name>A0A0G0FRD8_9BACT</name>
<feature type="domain" description="SCP" evidence="2">
    <location>
        <begin position="63"/>
        <end position="167"/>
    </location>
</feature>
<dbReference type="Pfam" id="PF00188">
    <property type="entry name" value="CAP"/>
    <property type="match status" value="1"/>
</dbReference>
<evidence type="ECO:0000256" key="1">
    <source>
        <dbReference type="SAM" id="Phobius"/>
    </source>
</evidence>
<feature type="transmembrane region" description="Helical" evidence="1">
    <location>
        <begin position="244"/>
        <end position="264"/>
    </location>
</feature>
<accession>A0A0G0FRD8</accession>
<dbReference type="InterPro" id="IPR035940">
    <property type="entry name" value="CAP_sf"/>
</dbReference>
<evidence type="ECO:0000313" key="3">
    <source>
        <dbReference type="EMBL" id="KKQ16435.1"/>
    </source>
</evidence>
<organism evidence="3 4">
    <name type="scientific">Candidatus Daviesbacteria bacterium GW2011_GWA1_36_8</name>
    <dbReference type="NCBI Taxonomy" id="1618417"/>
    <lineage>
        <taxon>Bacteria</taxon>
        <taxon>Candidatus Daviesiibacteriota</taxon>
    </lineage>
</organism>
<sequence>MKLRHFFLPHPDTHKKAHLLSIQALVIYIFLFISLQFSLSWVSTNVPGVLGIATNISQQEVIRLTNIEREKNGLGSVVENSKLNSAAEEKAKNMFEENYWAHYSPSGKDPWGFFSRAGYKFSYAGENLARNFYNSEDVMSAWMASQSHRDNILNKNYKEIGIAVVNGVLDGVETTLVVQEFGTPVEAIAQAPTPATPQVAGVPTAENVPQVSLSINPIQREVAVAGQRQIQTNALVDPYQTLKIFGFSILGFLMFLLIVDLYVIKRRGILRLSSHHLPHMAAISVAAGCLYNLEPGTILDGVSIFLY</sequence>
<dbReference type="Proteomes" id="UP000034448">
    <property type="component" value="Unassembled WGS sequence"/>
</dbReference>